<name>A0A182NWN8_9DIPT</name>
<dbReference type="AlphaFoldDB" id="A0A182NWN8"/>
<organism evidence="2 3">
    <name type="scientific">Anopheles dirus</name>
    <dbReference type="NCBI Taxonomy" id="7168"/>
    <lineage>
        <taxon>Eukaryota</taxon>
        <taxon>Metazoa</taxon>
        <taxon>Ecdysozoa</taxon>
        <taxon>Arthropoda</taxon>
        <taxon>Hexapoda</taxon>
        <taxon>Insecta</taxon>
        <taxon>Pterygota</taxon>
        <taxon>Neoptera</taxon>
        <taxon>Endopterygota</taxon>
        <taxon>Diptera</taxon>
        <taxon>Nematocera</taxon>
        <taxon>Culicoidea</taxon>
        <taxon>Culicidae</taxon>
        <taxon>Anophelinae</taxon>
        <taxon>Anopheles</taxon>
    </lineage>
</organism>
<accession>A0A182NWN8</accession>
<keyword evidence="3" id="KW-1185">Reference proteome</keyword>
<dbReference type="Proteomes" id="UP000075884">
    <property type="component" value="Unassembled WGS sequence"/>
</dbReference>
<proteinExistence type="predicted"/>
<dbReference type="VEuPathDB" id="VectorBase:ADIR014305"/>
<evidence type="ECO:0000313" key="3">
    <source>
        <dbReference type="Proteomes" id="UP000075884"/>
    </source>
</evidence>
<feature type="compositionally biased region" description="Polar residues" evidence="1">
    <location>
        <begin position="32"/>
        <end position="53"/>
    </location>
</feature>
<evidence type="ECO:0000313" key="2">
    <source>
        <dbReference type="EnsemblMetazoa" id="ADIR014305-PA"/>
    </source>
</evidence>
<protein>
    <submittedName>
        <fullName evidence="2">Uncharacterized protein</fullName>
    </submittedName>
</protein>
<reference evidence="2" key="2">
    <citation type="submission" date="2020-05" db="UniProtKB">
        <authorList>
            <consortium name="EnsemblMetazoa"/>
        </authorList>
    </citation>
    <scope>IDENTIFICATION</scope>
    <source>
        <strain evidence="2">WRAIR2</strain>
    </source>
</reference>
<feature type="compositionally biased region" description="Polar residues" evidence="1">
    <location>
        <begin position="1"/>
        <end position="13"/>
    </location>
</feature>
<feature type="region of interest" description="Disordered" evidence="1">
    <location>
        <begin position="1"/>
        <end position="53"/>
    </location>
</feature>
<evidence type="ECO:0000256" key="1">
    <source>
        <dbReference type="SAM" id="MobiDB-lite"/>
    </source>
</evidence>
<reference evidence="3" key="1">
    <citation type="submission" date="2013-03" db="EMBL/GenBank/DDBJ databases">
        <title>The Genome Sequence of Anopheles dirus WRAIR2.</title>
        <authorList>
            <consortium name="The Broad Institute Genomics Platform"/>
            <person name="Neafsey D.E."/>
            <person name="Walton C."/>
            <person name="Walker B."/>
            <person name="Young S.K."/>
            <person name="Zeng Q."/>
            <person name="Gargeya S."/>
            <person name="Fitzgerald M."/>
            <person name="Haas B."/>
            <person name="Abouelleil A."/>
            <person name="Allen A.W."/>
            <person name="Alvarado L."/>
            <person name="Arachchi H.M."/>
            <person name="Berlin A.M."/>
            <person name="Chapman S.B."/>
            <person name="Gainer-Dewar J."/>
            <person name="Goldberg J."/>
            <person name="Griggs A."/>
            <person name="Gujja S."/>
            <person name="Hansen M."/>
            <person name="Howarth C."/>
            <person name="Imamovic A."/>
            <person name="Ireland A."/>
            <person name="Larimer J."/>
            <person name="McCowan C."/>
            <person name="Murphy C."/>
            <person name="Pearson M."/>
            <person name="Poon T.W."/>
            <person name="Priest M."/>
            <person name="Roberts A."/>
            <person name="Saif S."/>
            <person name="Shea T."/>
            <person name="Sisk P."/>
            <person name="Sykes S."/>
            <person name="Wortman J."/>
            <person name="Nusbaum C."/>
            <person name="Birren B."/>
        </authorList>
    </citation>
    <scope>NUCLEOTIDE SEQUENCE [LARGE SCALE GENOMIC DNA]</scope>
    <source>
        <strain evidence="3">WRAIR2</strain>
    </source>
</reference>
<sequence>MSTGTILQKQNKTGGRKWAIDAEKLGNKQKGKQTSEQQISNPQTKTTPLFISH</sequence>
<dbReference type="EnsemblMetazoa" id="ADIR014305-RA">
    <property type="protein sequence ID" value="ADIR014305-PA"/>
    <property type="gene ID" value="ADIR014305"/>
</dbReference>